<organism evidence="1 2">
    <name type="scientific">Elysia crispata</name>
    <name type="common">lettuce slug</name>
    <dbReference type="NCBI Taxonomy" id="231223"/>
    <lineage>
        <taxon>Eukaryota</taxon>
        <taxon>Metazoa</taxon>
        <taxon>Spiralia</taxon>
        <taxon>Lophotrochozoa</taxon>
        <taxon>Mollusca</taxon>
        <taxon>Gastropoda</taxon>
        <taxon>Heterobranchia</taxon>
        <taxon>Euthyneura</taxon>
        <taxon>Panpulmonata</taxon>
        <taxon>Sacoglossa</taxon>
        <taxon>Placobranchoidea</taxon>
        <taxon>Plakobranchidae</taxon>
        <taxon>Elysia</taxon>
    </lineage>
</organism>
<protein>
    <submittedName>
        <fullName evidence="1">Uncharacterized protein</fullName>
    </submittedName>
</protein>
<comment type="caution">
    <text evidence="1">The sequence shown here is derived from an EMBL/GenBank/DDBJ whole genome shotgun (WGS) entry which is preliminary data.</text>
</comment>
<proteinExistence type="predicted"/>
<name>A0AAE1AMS2_9GAST</name>
<evidence type="ECO:0000313" key="1">
    <source>
        <dbReference type="EMBL" id="KAK3790594.1"/>
    </source>
</evidence>
<dbReference type="EMBL" id="JAWDGP010001536">
    <property type="protein sequence ID" value="KAK3790594.1"/>
    <property type="molecule type" value="Genomic_DNA"/>
</dbReference>
<sequence length="73" mass="8145">MQITCSTSNEESSAYNPIRVTAQVSGKLQHTQRSCYMMQFVWLQPTDTTGSDASLTDSCHDLQDPTFNLGEIQ</sequence>
<gene>
    <name evidence="1" type="ORF">RRG08_066305</name>
</gene>
<keyword evidence="2" id="KW-1185">Reference proteome</keyword>
<accession>A0AAE1AMS2</accession>
<reference evidence="1" key="1">
    <citation type="journal article" date="2023" name="G3 (Bethesda)">
        <title>A reference genome for the long-term kleptoplast-retaining sea slug Elysia crispata morphotype clarki.</title>
        <authorList>
            <person name="Eastman K.E."/>
            <person name="Pendleton A.L."/>
            <person name="Shaikh M.A."/>
            <person name="Suttiyut T."/>
            <person name="Ogas R."/>
            <person name="Tomko P."/>
            <person name="Gavelis G."/>
            <person name="Widhalm J.R."/>
            <person name="Wisecaver J.H."/>
        </authorList>
    </citation>
    <scope>NUCLEOTIDE SEQUENCE</scope>
    <source>
        <strain evidence="1">ECLA1</strain>
    </source>
</reference>
<evidence type="ECO:0000313" key="2">
    <source>
        <dbReference type="Proteomes" id="UP001283361"/>
    </source>
</evidence>
<dbReference type="Proteomes" id="UP001283361">
    <property type="component" value="Unassembled WGS sequence"/>
</dbReference>
<dbReference type="AlphaFoldDB" id="A0AAE1AMS2"/>